<dbReference type="SMART" id="SM00248">
    <property type="entry name" value="ANK"/>
    <property type="match status" value="3"/>
</dbReference>
<dbReference type="PROSITE" id="PS50088">
    <property type="entry name" value="ANK_REPEAT"/>
    <property type="match status" value="2"/>
</dbReference>
<organism evidence="4 5">
    <name type="scientific">Candidatus Treponema excrementipullorum</name>
    <dbReference type="NCBI Taxonomy" id="2838768"/>
    <lineage>
        <taxon>Bacteria</taxon>
        <taxon>Pseudomonadati</taxon>
        <taxon>Spirochaetota</taxon>
        <taxon>Spirochaetia</taxon>
        <taxon>Spirochaetales</taxon>
        <taxon>Treponemataceae</taxon>
        <taxon>Treponema</taxon>
    </lineage>
</organism>
<dbReference type="Gene3D" id="1.25.40.20">
    <property type="entry name" value="Ankyrin repeat-containing domain"/>
    <property type="match status" value="2"/>
</dbReference>
<comment type="caution">
    <text evidence="4">The sequence shown here is derived from an EMBL/GenBank/DDBJ whole genome shotgun (WGS) entry which is preliminary data.</text>
</comment>
<reference evidence="4" key="2">
    <citation type="submission" date="2021-04" db="EMBL/GenBank/DDBJ databases">
        <authorList>
            <person name="Gilroy R."/>
        </authorList>
    </citation>
    <scope>NUCLEOTIDE SEQUENCE</scope>
    <source>
        <strain evidence="4">Gambia15-2214</strain>
    </source>
</reference>
<reference evidence="4" key="1">
    <citation type="journal article" date="2021" name="PeerJ">
        <title>Extensive microbial diversity within the chicken gut microbiome revealed by metagenomics and culture.</title>
        <authorList>
            <person name="Gilroy R."/>
            <person name="Ravi A."/>
            <person name="Getino M."/>
            <person name="Pursley I."/>
            <person name="Horton D.L."/>
            <person name="Alikhan N.F."/>
            <person name="Baker D."/>
            <person name="Gharbi K."/>
            <person name="Hall N."/>
            <person name="Watson M."/>
            <person name="Adriaenssens E.M."/>
            <person name="Foster-Nyarko E."/>
            <person name="Jarju S."/>
            <person name="Secka A."/>
            <person name="Antonio M."/>
            <person name="Oren A."/>
            <person name="Chaudhuri R.R."/>
            <person name="La Ragione R."/>
            <person name="Hildebrand F."/>
            <person name="Pallen M.J."/>
        </authorList>
    </citation>
    <scope>NUCLEOTIDE SEQUENCE</scope>
    <source>
        <strain evidence="4">Gambia15-2214</strain>
    </source>
</reference>
<keyword evidence="2 3" id="KW-0040">ANK repeat</keyword>
<evidence type="ECO:0000256" key="1">
    <source>
        <dbReference type="ARBA" id="ARBA00022737"/>
    </source>
</evidence>
<dbReference type="InterPro" id="IPR036770">
    <property type="entry name" value="Ankyrin_rpt-contain_sf"/>
</dbReference>
<dbReference type="EMBL" id="JAHLFV010000167">
    <property type="protein sequence ID" value="MBU3850320.1"/>
    <property type="molecule type" value="Genomic_DNA"/>
</dbReference>
<feature type="non-terminal residue" evidence="4">
    <location>
        <position position="1"/>
    </location>
</feature>
<proteinExistence type="predicted"/>
<dbReference type="SUPFAM" id="SSF48403">
    <property type="entry name" value="Ankyrin repeat"/>
    <property type="match status" value="1"/>
</dbReference>
<dbReference type="PROSITE" id="PS50297">
    <property type="entry name" value="ANK_REP_REGION"/>
    <property type="match status" value="2"/>
</dbReference>
<evidence type="ECO:0000256" key="2">
    <source>
        <dbReference type="ARBA" id="ARBA00023043"/>
    </source>
</evidence>
<dbReference type="InterPro" id="IPR002110">
    <property type="entry name" value="Ankyrin_rpt"/>
</dbReference>
<dbReference type="InterPro" id="IPR050776">
    <property type="entry name" value="Ank_Repeat/CDKN_Inhibitor"/>
</dbReference>
<evidence type="ECO:0000313" key="4">
    <source>
        <dbReference type="EMBL" id="MBU3850320.1"/>
    </source>
</evidence>
<sequence>LSIVFNKGKDVILAVLGTSPVYVDSQGNTPVHIAVEQNVSPEVLQVILGLRYPLDRRNSSGRTPVTIAASKNNPQTLELLLKAGADPFISDNRGESAVSIILKDYTSNLDLLVQYTGNKTDNSGEGILHYAAKTSDAETVKKLLSMGLKTNIRNTAGETPYDIAVRWQRKDIAALLK</sequence>
<keyword evidence="1" id="KW-0677">Repeat</keyword>
<dbReference type="Pfam" id="PF12796">
    <property type="entry name" value="Ank_2"/>
    <property type="match status" value="2"/>
</dbReference>
<protein>
    <submittedName>
        <fullName evidence="4">Ankyrin repeat domain-containing protein</fullName>
    </submittedName>
</protein>
<evidence type="ECO:0000313" key="5">
    <source>
        <dbReference type="Proteomes" id="UP000823914"/>
    </source>
</evidence>
<dbReference type="AlphaFoldDB" id="A0A9E2L2W0"/>
<dbReference type="Proteomes" id="UP000823914">
    <property type="component" value="Unassembled WGS sequence"/>
</dbReference>
<feature type="repeat" description="ANK" evidence="3">
    <location>
        <begin position="60"/>
        <end position="92"/>
    </location>
</feature>
<feature type="repeat" description="ANK" evidence="3">
    <location>
        <begin position="123"/>
        <end position="155"/>
    </location>
</feature>
<evidence type="ECO:0000256" key="3">
    <source>
        <dbReference type="PROSITE-ProRule" id="PRU00023"/>
    </source>
</evidence>
<accession>A0A9E2L2W0</accession>
<dbReference type="PANTHER" id="PTHR24201">
    <property type="entry name" value="ANK_REP_REGION DOMAIN-CONTAINING PROTEIN"/>
    <property type="match status" value="1"/>
</dbReference>
<gene>
    <name evidence="4" type="ORF">IAA16_07130</name>
</gene>
<name>A0A9E2L2W0_9SPIR</name>